<dbReference type="SUPFAM" id="SSF53448">
    <property type="entry name" value="Nucleotide-diphospho-sugar transferases"/>
    <property type="match status" value="1"/>
</dbReference>
<evidence type="ECO:0000256" key="8">
    <source>
        <dbReference type="ARBA" id="ARBA00023180"/>
    </source>
</evidence>
<dbReference type="InterPro" id="IPR040692">
    <property type="entry name" value="UGGT_TRXL_3"/>
</dbReference>
<proteinExistence type="inferred from homology"/>
<dbReference type="STRING" id="745531.A0A0C3NBZ9"/>
<keyword evidence="6 9" id="KW-0732">Signal</keyword>
<evidence type="ECO:0000256" key="3">
    <source>
        <dbReference type="ARBA" id="ARBA00004922"/>
    </source>
</evidence>
<evidence type="ECO:0000256" key="7">
    <source>
        <dbReference type="ARBA" id="ARBA00022824"/>
    </source>
</evidence>
<dbReference type="Gene3D" id="3.90.550.10">
    <property type="entry name" value="Spore Coat Polysaccharide Biosynthesis Protein SpsA, Chain A"/>
    <property type="match status" value="1"/>
</dbReference>
<dbReference type="InterPro" id="IPR009448">
    <property type="entry name" value="UDP-g_GGtrans"/>
</dbReference>
<evidence type="ECO:0000259" key="11">
    <source>
        <dbReference type="Pfam" id="PF18401"/>
    </source>
</evidence>
<dbReference type="InterPro" id="IPR040525">
    <property type="entry name" value="UGGT_TRXL_4"/>
</dbReference>
<dbReference type="GO" id="GO:0051082">
    <property type="term" value="F:unfolded protein binding"/>
    <property type="evidence" value="ECO:0007669"/>
    <property type="project" value="TreeGrafter"/>
</dbReference>
<comment type="subcellular location">
    <subcellularLocation>
        <location evidence="2">Endoplasmic reticulum lumen</location>
    </subcellularLocation>
</comment>
<dbReference type="InterPro" id="IPR040693">
    <property type="entry name" value="UGGT_TRXL_1"/>
</dbReference>
<evidence type="ECO:0000256" key="9">
    <source>
        <dbReference type="SAM" id="SignalP"/>
    </source>
</evidence>
<evidence type="ECO:0000313" key="16">
    <source>
        <dbReference type="Proteomes" id="UP000053257"/>
    </source>
</evidence>
<gene>
    <name evidence="15" type="ORF">PHLGIDRAFT_79728</name>
</gene>
<dbReference type="InterPro" id="IPR040694">
    <property type="entry name" value="UGGT_TRXL_2"/>
</dbReference>
<dbReference type="HOGENOM" id="CLU_002668_1_0_1"/>
<accession>A0A0C3NBZ9</accession>
<dbReference type="Pfam" id="PF18402">
    <property type="entry name" value="Thioredoxin_14"/>
    <property type="match status" value="1"/>
</dbReference>
<dbReference type="GO" id="GO:0003980">
    <property type="term" value="F:UDP-glucose:glycoprotein glucosyltransferase activity"/>
    <property type="evidence" value="ECO:0007669"/>
    <property type="project" value="InterPro"/>
</dbReference>
<protein>
    <submittedName>
        <fullName evidence="15">Glycosyltransferase family 24 protein</fullName>
    </submittedName>
</protein>
<dbReference type="GO" id="GO:0005788">
    <property type="term" value="C:endoplasmic reticulum lumen"/>
    <property type="evidence" value="ECO:0007669"/>
    <property type="project" value="UniProtKB-SubCell"/>
</dbReference>
<dbReference type="OrthoDB" id="27683at2759"/>
<evidence type="ECO:0000259" key="12">
    <source>
        <dbReference type="Pfam" id="PF18402"/>
    </source>
</evidence>
<dbReference type="Pfam" id="PF18400">
    <property type="entry name" value="Thioredoxin_12"/>
    <property type="match status" value="1"/>
</dbReference>
<sequence>MVLQRLVGPLLLVTSGILASSPPVQVELRTSWAPPPFLVELLETIAIEEPQSFFPLLEAFTDPEFSPLAQSKTDEEIYRNARQYALSAGYLSEPGELASLDMTLALHSSVPRVEAAYEYYLGSHAERDITCESWVDWYGHAVCDLEMLRALVGAETIEPSVEAFANRLPFDHVQPSPELVLDRPSRTAILYASLTSPNFRELHAYLHQASSGPAPHVEYVLRYVPPSGHIDSQERTYLSGYGVGLDLKKMEYLAVDDRRQGSNFDSSSSESFSADVYDSDPISTLLQQYPDDPTVDYTTPLTDDELLNIGLQAAQLAVDAPDALTTIRQLAQNFPRYASAIARRVVVSETVEEEIANNQAKAQGGISVVWLNGAQLSEADMNPFSLLGILRKERRIMRHITSLGLNATKAMELLTHPAVGLAQSDSGVLDGIFDASDRLEGGDVVLWWNDLENDTRYARWSPSLLSLRNLMLYPGQLPSLRLNMYNVVLVLDLSQTSALNFIAGAVAPLISRGFPFRFGLVPAVETADGAKMARLVYWLYAHVGRDRTLQFLTHVSAPESTAVEWSLIAREFLELTQHADAGPIEPKPDFHAIINAQDDATADSAPQKAALYAKRLAADLASAPLGHVFVNGKHFELNDDTVRNMQIVGGQMLQHLQEQMHYGHLSEADAPRMDTYFYDLPEASARRNRYIYPTGKTGDLRIVNWLEVPETAGVLYDNRAFVYPPTEEVTTLTVFVVADLDSEEGLELAKETLKSMTETSVTRVSFIHNPSTSTPPTTTTFSSLLGTLITKGTLSGQSEQVIVSSAATLEELLDGAPLIVPDEFISASRYLLRALRVAPGETVLVVNGRVVGPIEQGGIVAADIPSLATYELRKRVTPVVTALNDVVGPLEGYEPAELSDMIFLASSLLSSIHQPDPSEVGLFNAPIRPRRRNYKMLSGESTTFEYGDESTALFHFGVLLDPLSEAAQKWTALLEWVLNDPAVFVELHVNPARYKELPLKRFYRYNVQPSLRFTELGYEYKSKVVFNDLPEDPIYTLAMDIPPSWLVRPREASYDLDNILLTGLSASERTTGVRAVFDLDYLVIEGHAREDRTMSPPRGLQLQLVSGDGTAIADTLVVANLGYLQFRAKPGVFRLEIRPGRGREIFALESVGSEGWESATVEEAGDEVTLMSFEGLTLYPRMARLPGMDVVDVLADDTPSEDHSLVGKLKTSFSSIFSPKTTKETDVIPTNNQAEINIFTVASGLLYERFASIMILSVLRNTKSTVKFWFIENFLSPSFLEFIPHFAEAYGFQYEFVTYKWPSWLRQQKEKQRIIWAYKILFLDILFPMDLKKVIFVDADQIVRADLRELVALDLHGAPYGYTPMGDDNVEMEGFRFWKTGYWKDFLQGMPYHISALYVVDLVRFRQIAAGDILRGHYQQLSADPGSLANLDQDLPNNLQREVPIFSLPEDWLWCETWCIKDRLDRAKTIDLCQNPLTKEPKLARAKHIPEWEEYDSEIAQFARKLAESGLIHAGMADADATVLADVGAGRRVAADADAQESTEDFVTPGHILDEL</sequence>
<feature type="signal peptide" evidence="9">
    <location>
        <begin position="1"/>
        <end position="19"/>
    </location>
</feature>
<keyword evidence="5 15" id="KW-0808">Transferase</keyword>
<feature type="domain" description="Glucosyltransferase 24 catalytic" evidence="14">
    <location>
        <begin position="1236"/>
        <end position="1501"/>
    </location>
</feature>
<dbReference type="GO" id="GO:0018279">
    <property type="term" value="P:protein N-linked glycosylation via asparagine"/>
    <property type="evidence" value="ECO:0007669"/>
    <property type="project" value="TreeGrafter"/>
</dbReference>
<organism evidence="15 16">
    <name type="scientific">Phlebiopsis gigantea (strain 11061_1 CR5-6)</name>
    <name type="common">White-rot fungus</name>
    <name type="synonym">Peniophora gigantea</name>
    <dbReference type="NCBI Taxonomy" id="745531"/>
    <lineage>
        <taxon>Eukaryota</taxon>
        <taxon>Fungi</taxon>
        <taxon>Dikarya</taxon>
        <taxon>Basidiomycota</taxon>
        <taxon>Agaricomycotina</taxon>
        <taxon>Agaricomycetes</taxon>
        <taxon>Polyporales</taxon>
        <taxon>Phanerochaetaceae</taxon>
        <taxon>Phlebiopsis</taxon>
    </lineage>
</organism>
<feature type="domain" description="UGGT thioredoxin-like" evidence="12">
    <location>
        <begin position="433"/>
        <end position="691"/>
    </location>
</feature>
<dbReference type="Proteomes" id="UP000053257">
    <property type="component" value="Unassembled WGS sequence"/>
</dbReference>
<evidence type="ECO:0000259" key="14">
    <source>
        <dbReference type="Pfam" id="PF18404"/>
    </source>
</evidence>
<dbReference type="GO" id="GO:0036503">
    <property type="term" value="P:ERAD pathway"/>
    <property type="evidence" value="ECO:0007669"/>
    <property type="project" value="TreeGrafter"/>
</dbReference>
<dbReference type="UniPathway" id="UPA00378"/>
<dbReference type="Pfam" id="PF18403">
    <property type="entry name" value="Thioredoxin_15"/>
    <property type="match status" value="1"/>
</dbReference>
<evidence type="ECO:0000256" key="5">
    <source>
        <dbReference type="ARBA" id="ARBA00022679"/>
    </source>
</evidence>
<comment type="similarity">
    <text evidence="4">Belongs to the glycosyltransferase 8 family.</text>
</comment>
<feature type="domain" description="UGGT thioredoxin-like" evidence="11">
    <location>
        <begin position="298"/>
        <end position="425"/>
    </location>
</feature>
<reference evidence="15 16" key="1">
    <citation type="journal article" date="2014" name="PLoS Genet.">
        <title>Analysis of the Phlebiopsis gigantea genome, transcriptome and secretome provides insight into its pioneer colonization strategies of wood.</title>
        <authorList>
            <person name="Hori C."/>
            <person name="Ishida T."/>
            <person name="Igarashi K."/>
            <person name="Samejima M."/>
            <person name="Suzuki H."/>
            <person name="Master E."/>
            <person name="Ferreira P."/>
            <person name="Ruiz-Duenas F.J."/>
            <person name="Held B."/>
            <person name="Canessa P."/>
            <person name="Larrondo L.F."/>
            <person name="Schmoll M."/>
            <person name="Druzhinina I.S."/>
            <person name="Kubicek C.P."/>
            <person name="Gaskell J.A."/>
            <person name="Kersten P."/>
            <person name="St John F."/>
            <person name="Glasner J."/>
            <person name="Sabat G."/>
            <person name="Splinter BonDurant S."/>
            <person name="Syed K."/>
            <person name="Yadav J."/>
            <person name="Mgbeahuruike A.C."/>
            <person name="Kovalchuk A."/>
            <person name="Asiegbu F.O."/>
            <person name="Lackner G."/>
            <person name="Hoffmeister D."/>
            <person name="Rencoret J."/>
            <person name="Gutierrez A."/>
            <person name="Sun H."/>
            <person name="Lindquist E."/>
            <person name="Barry K."/>
            <person name="Riley R."/>
            <person name="Grigoriev I.V."/>
            <person name="Henrissat B."/>
            <person name="Kues U."/>
            <person name="Berka R.M."/>
            <person name="Martinez A.T."/>
            <person name="Covert S.F."/>
            <person name="Blanchette R.A."/>
            <person name="Cullen D."/>
        </authorList>
    </citation>
    <scope>NUCLEOTIDE SEQUENCE [LARGE SCALE GENOMIC DNA]</scope>
    <source>
        <strain evidence="15 16">11061_1 CR5-6</strain>
    </source>
</reference>
<dbReference type="CDD" id="cd06432">
    <property type="entry name" value="GT8_HUGT1_C_like"/>
    <property type="match status" value="1"/>
</dbReference>
<evidence type="ECO:0000259" key="13">
    <source>
        <dbReference type="Pfam" id="PF18403"/>
    </source>
</evidence>
<dbReference type="Pfam" id="PF06427">
    <property type="entry name" value="UDP-g_GGTase"/>
    <property type="match status" value="1"/>
</dbReference>
<name>A0A0C3NBZ9_PHLG1</name>
<dbReference type="EMBL" id="KN840712">
    <property type="protein sequence ID" value="KIP02024.1"/>
    <property type="molecule type" value="Genomic_DNA"/>
</dbReference>
<dbReference type="InterPro" id="IPR040497">
    <property type="entry name" value="Glyco_transf_24"/>
</dbReference>
<dbReference type="PANTHER" id="PTHR11226:SF0">
    <property type="entry name" value="UDP-GLUCOSE:GLYCOPROTEIN GLUCOSYLTRANSFERASE"/>
    <property type="match status" value="1"/>
</dbReference>
<evidence type="ECO:0000256" key="4">
    <source>
        <dbReference type="ARBA" id="ARBA00006351"/>
    </source>
</evidence>
<dbReference type="Pfam" id="PF18401">
    <property type="entry name" value="Thioredoxin_13"/>
    <property type="match status" value="1"/>
</dbReference>
<comment type="pathway">
    <text evidence="3">Protein modification; protein glycosylation.</text>
</comment>
<keyword evidence="7" id="KW-0256">Endoplasmic reticulum</keyword>
<evidence type="ECO:0000259" key="10">
    <source>
        <dbReference type="Pfam" id="PF18400"/>
    </source>
</evidence>
<keyword evidence="16" id="KW-1185">Reference proteome</keyword>
<comment type="cofactor">
    <cofactor evidence="1">
        <name>Ca(2+)</name>
        <dbReference type="ChEBI" id="CHEBI:29108"/>
    </cofactor>
</comment>
<evidence type="ECO:0000256" key="1">
    <source>
        <dbReference type="ARBA" id="ARBA00001913"/>
    </source>
</evidence>
<feature type="chain" id="PRO_5002180168" evidence="9">
    <location>
        <begin position="20"/>
        <end position="1556"/>
    </location>
</feature>
<evidence type="ECO:0000256" key="6">
    <source>
        <dbReference type="ARBA" id="ARBA00022729"/>
    </source>
</evidence>
<dbReference type="PANTHER" id="PTHR11226">
    <property type="entry name" value="UDP-GLUCOSE GLYCOPROTEIN:GLUCOSYLTRANSFERASE"/>
    <property type="match status" value="1"/>
</dbReference>
<feature type="domain" description="UDP-glucose:glycoprotein glucosyltransferase thioredoxin-like" evidence="13">
    <location>
        <begin position="714"/>
        <end position="909"/>
    </location>
</feature>
<evidence type="ECO:0000256" key="2">
    <source>
        <dbReference type="ARBA" id="ARBA00004319"/>
    </source>
</evidence>
<dbReference type="InterPro" id="IPR029044">
    <property type="entry name" value="Nucleotide-diphossugar_trans"/>
</dbReference>
<dbReference type="Pfam" id="PF18404">
    <property type="entry name" value="Glyco_transf_24"/>
    <property type="match status" value="1"/>
</dbReference>
<evidence type="ECO:0000313" key="15">
    <source>
        <dbReference type="EMBL" id="KIP02024.1"/>
    </source>
</evidence>
<feature type="domain" description="UGGT thioredoxin-like" evidence="10">
    <location>
        <begin position="35"/>
        <end position="229"/>
    </location>
</feature>
<keyword evidence="8" id="KW-0325">Glycoprotein</keyword>